<evidence type="ECO:0000256" key="1">
    <source>
        <dbReference type="ARBA" id="ARBA00022490"/>
    </source>
</evidence>
<keyword evidence="9" id="KW-1185">Reference proteome</keyword>
<dbReference type="EMBL" id="MJAT01000037">
    <property type="protein sequence ID" value="OEH84538.1"/>
    <property type="molecule type" value="Genomic_DNA"/>
</dbReference>
<keyword evidence="4 6" id="KW-0233">DNA recombination</keyword>
<dbReference type="InterPro" id="IPR012340">
    <property type="entry name" value="NA-bd_OB-fold"/>
</dbReference>
<dbReference type="GO" id="GO:0005737">
    <property type="term" value="C:cytoplasm"/>
    <property type="evidence" value="ECO:0007669"/>
    <property type="project" value="UniProtKB-SubCell"/>
</dbReference>
<dbReference type="RefSeq" id="WP_069702965.1">
    <property type="nucleotide sequence ID" value="NZ_MJAT01000037.1"/>
</dbReference>
<dbReference type="AlphaFoldDB" id="A0A1E5L321"/>
<dbReference type="SMART" id="SM00278">
    <property type="entry name" value="HhH1"/>
    <property type="match status" value="2"/>
</dbReference>
<dbReference type="HAMAP" id="MF_00031">
    <property type="entry name" value="DNA_HJ_migration_RuvA"/>
    <property type="match status" value="1"/>
</dbReference>
<dbReference type="InterPro" id="IPR010994">
    <property type="entry name" value="RuvA_2-like"/>
</dbReference>
<comment type="caution">
    <text evidence="8">The sequence shown here is derived from an EMBL/GenBank/DDBJ whole genome shotgun (WGS) entry which is preliminary data.</text>
</comment>
<evidence type="ECO:0000313" key="8">
    <source>
        <dbReference type="EMBL" id="OEH84538.1"/>
    </source>
</evidence>
<evidence type="ECO:0000256" key="6">
    <source>
        <dbReference type="HAMAP-Rule" id="MF_00031"/>
    </source>
</evidence>
<dbReference type="Gene3D" id="2.40.50.140">
    <property type="entry name" value="Nucleic acid-binding proteins"/>
    <property type="match status" value="1"/>
</dbReference>
<dbReference type="Pfam" id="PF07499">
    <property type="entry name" value="RuvA_C"/>
    <property type="match status" value="1"/>
</dbReference>
<keyword evidence="8" id="KW-0378">Hydrolase</keyword>
<comment type="domain">
    <text evidence="6">Has three domains with a flexible linker between the domains II and III and assumes an 'L' shape. Domain III is highly mobile and contacts RuvB.</text>
</comment>
<evidence type="ECO:0000313" key="9">
    <source>
        <dbReference type="Proteomes" id="UP000095255"/>
    </source>
</evidence>
<dbReference type="Gene3D" id="1.10.150.20">
    <property type="entry name" value="5' to 3' exonuclease, C-terminal subdomain"/>
    <property type="match status" value="1"/>
</dbReference>
<dbReference type="GO" id="GO:0005524">
    <property type="term" value="F:ATP binding"/>
    <property type="evidence" value="ECO:0007669"/>
    <property type="project" value="InterPro"/>
</dbReference>
<feature type="region of interest" description="Domain III" evidence="6">
    <location>
        <begin position="157"/>
        <end position="213"/>
    </location>
</feature>
<dbReference type="SUPFAM" id="SSF46929">
    <property type="entry name" value="DNA helicase RuvA subunit, C-terminal domain"/>
    <property type="match status" value="1"/>
</dbReference>
<dbReference type="GO" id="GO:0048476">
    <property type="term" value="C:Holliday junction resolvase complex"/>
    <property type="evidence" value="ECO:0007669"/>
    <property type="project" value="UniProtKB-UniRule"/>
</dbReference>
<dbReference type="NCBIfam" id="TIGR00084">
    <property type="entry name" value="ruvA"/>
    <property type="match status" value="1"/>
</dbReference>
<comment type="function">
    <text evidence="6">The RuvA-RuvB-RuvC complex processes Holliday junction (HJ) DNA during genetic recombination and DNA repair, while the RuvA-RuvB complex plays an important role in the rescue of blocked DNA replication forks via replication fork reversal (RFR). RuvA specifically binds to HJ cruciform DNA, conferring on it an open structure. The RuvB hexamer acts as an ATP-dependent pump, pulling dsDNA into and through the RuvAB complex. HJ branch migration allows RuvC to scan DNA until it finds its consensus sequence, where it cleaves and resolves the cruciform DNA.</text>
</comment>
<evidence type="ECO:0000256" key="4">
    <source>
        <dbReference type="ARBA" id="ARBA00023172"/>
    </source>
</evidence>
<gene>
    <name evidence="6" type="primary">ruvA</name>
    <name evidence="8" type="ORF">BHU72_08495</name>
</gene>
<keyword evidence="8" id="KW-0067">ATP-binding</keyword>
<dbReference type="Proteomes" id="UP000095255">
    <property type="component" value="Unassembled WGS sequence"/>
</dbReference>
<dbReference type="Pfam" id="PF14520">
    <property type="entry name" value="HHH_5"/>
    <property type="match status" value="1"/>
</dbReference>
<dbReference type="GO" id="GO:0006310">
    <property type="term" value="P:DNA recombination"/>
    <property type="evidence" value="ECO:0007669"/>
    <property type="project" value="UniProtKB-UniRule"/>
</dbReference>
<name>A0A1E5L321_9FIRM</name>
<sequence length="213" mass="23873">MIAFIEGIVEEVDIDHIVVLTGGLGYYINTPGNVYGKLKVGESKRIYTYQSVREDDISLFGFLEKAEKKMFQLLLQVSGIGPRVAINIIGAGELDRLYQSIKFEDLAFLTKLPGVGKKTAQRMILDLKDKIKDMDIHSDFNGISAKQSLTSNCFGSSSILQDTIGALESLGYSLREAERVIQEVMSNNGEEERQSWSVDTYIRKCLYILSKEQ</sequence>
<comment type="caution">
    <text evidence="6">Lacks conserved residue(s) required for the propagation of feature annotation.</text>
</comment>
<dbReference type="InterPro" id="IPR000085">
    <property type="entry name" value="RuvA"/>
</dbReference>
<dbReference type="STRING" id="1390249.BHU72_08495"/>
<feature type="region of interest" description="Flexible linker" evidence="6">
    <location>
        <begin position="144"/>
        <end position="156"/>
    </location>
</feature>
<organism evidence="8 9">
    <name type="scientific">Desulfuribacillus stibiiarsenatis</name>
    <dbReference type="NCBI Taxonomy" id="1390249"/>
    <lineage>
        <taxon>Bacteria</taxon>
        <taxon>Bacillati</taxon>
        <taxon>Bacillota</taxon>
        <taxon>Desulfuribacillia</taxon>
        <taxon>Desulfuribacillales</taxon>
        <taxon>Desulfuribacillaceae</taxon>
        <taxon>Desulfuribacillus</taxon>
    </lineage>
</organism>
<evidence type="ECO:0000256" key="3">
    <source>
        <dbReference type="ARBA" id="ARBA00023125"/>
    </source>
</evidence>
<dbReference type="InterPro" id="IPR011114">
    <property type="entry name" value="RuvA_C"/>
</dbReference>
<evidence type="ECO:0000256" key="5">
    <source>
        <dbReference type="ARBA" id="ARBA00023204"/>
    </source>
</evidence>
<protein>
    <recommendedName>
        <fullName evidence="6">Holliday junction branch migration complex subunit RuvA</fullName>
    </recommendedName>
</protein>
<accession>A0A1E5L321</accession>
<dbReference type="CDD" id="cd14332">
    <property type="entry name" value="UBA_RuvA_C"/>
    <property type="match status" value="1"/>
</dbReference>
<dbReference type="GO" id="GO:0006281">
    <property type="term" value="P:DNA repair"/>
    <property type="evidence" value="ECO:0007669"/>
    <property type="project" value="UniProtKB-UniRule"/>
</dbReference>
<dbReference type="OrthoDB" id="5293449at2"/>
<keyword evidence="8" id="KW-0547">Nucleotide-binding</keyword>
<keyword evidence="3 6" id="KW-0238">DNA-binding</keyword>
<reference evidence="8 9" key="1">
    <citation type="submission" date="2016-09" db="EMBL/GenBank/DDBJ databases">
        <title>Desulfuribacillus arsenicus sp. nov., an obligately anaerobic, dissimilatory arsenic- and antimonate-reducing bacterium isolated from anoxic sediments.</title>
        <authorList>
            <person name="Abin C.A."/>
            <person name="Hollibaugh J.T."/>
        </authorList>
    </citation>
    <scope>NUCLEOTIDE SEQUENCE [LARGE SCALE GENOMIC DNA]</scope>
    <source>
        <strain evidence="8 9">MLFW-2</strain>
    </source>
</reference>
<dbReference type="SUPFAM" id="SSF50249">
    <property type="entry name" value="Nucleic acid-binding proteins"/>
    <property type="match status" value="1"/>
</dbReference>
<feature type="domain" description="Helix-hairpin-helix DNA-binding motif class 1" evidence="7">
    <location>
        <begin position="72"/>
        <end position="91"/>
    </location>
</feature>
<dbReference type="GO" id="GO:0000400">
    <property type="term" value="F:four-way junction DNA binding"/>
    <property type="evidence" value="ECO:0007669"/>
    <property type="project" value="UniProtKB-UniRule"/>
</dbReference>
<evidence type="ECO:0000256" key="2">
    <source>
        <dbReference type="ARBA" id="ARBA00022763"/>
    </source>
</evidence>
<dbReference type="SUPFAM" id="SSF47781">
    <property type="entry name" value="RuvA domain 2-like"/>
    <property type="match status" value="1"/>
</dbReference>
<dbReference type="GO" id="GO:0009378">
    <property type="term" value="F:four-way junction helicase activity"/>
    <property type="evidence" value="ECO:0007669"/>
    <property type="project" value="InterPro"/>
</dbReference>
<keyword evidence="1 6" id="KW-0963">Cytoplasm</keyword>
<evidence type="ECO:0000259" key="7">
    <source>
        <dbReference type="SMART" id="SM00278"/>
    </source>
</evidence>
<dbReference type="InterPro" id="IPR013849">
    <property type="entry name" value="DNA_helicase_Holl-junc_RuvA_I"/>
</dbReference>
<proteinExistence type="inferred from homology"/>
<keyword evidence="5 6" id="KW-0234">DNA repair</keyword>
<dbReference type="GO" id="GO:0009379">
    <property type="term" value="C:Holliday junction helicase complex"/>
    <property type="evidence" value="ECO:0007669"/>
    <property type="project" value="InterPro"/>
</dbReference>
<keyword evidence="8" id="KW-0347">Helicase</keyword>
<comment type="subcellular location">
    <subcellularLocation>
        <location evidence="6">Cytoplasm</location>
    </subcellularLocation>
</comment>
<dbReference type="Pfam" id="PF01330">
    <property type="entry name" value="RuvA_N"/>
    <property type="match status" value="1"/>
</dbReference>
<dbReference type="InterPro" id="IPR003583">
    <property type="entry name" value="Hlx-hairpin-Hlx_DNA-bd_motif"/>
</dbReference>
<comment type="similarity">
    <text evidence="6">Belongs to the RuvA family.</text>
</comment>
<keyword evidence="2 6" id="KW-0227">DNA damage</keyword>
<dbReference type="InterPro" id="IPR036267">
    <property type="entry name" value="RuvA_C_sf"/>
</dbReference>
<feature type="domain" description="Helix-hairpin-helix DNA-binding motif class 1" evidence="7">
    <location>
        <begin position="107"/>
        <end position="126"/>
    </location>
</feature>
<dbReference type="Gene3D" id="1.10.8.10">
    <property type="entry name" value="DNA helicase RuvA subunit, C-terminal domain"/>
    <property type="match status" value="1"/>
</dbReference>
<comment type="subunit">
    <text evidence="6">Homotetramer. Forms an RuvA(8)-RuvB(12)-Holliday junction (HJ) complex. HJ DNA is sandwiched between 2 RuvA tetramers; dsDNA enters through RuvA and exits via RuvB. An RuvB hexamer assembles on each DNA strand where it exits the tetramer. Each RuvB hexamer is contacted by two RuvA subunits (via domain III) on 2 adjacent RuvB subunits; this complex drives branch migration. In the full resolvosome a probable DNA-RuvA(4)-RuvB(12)-RuvC(2) complex forms which resolves the HJ.</text>
</comment>